<dbReference type="PRINTS" id="PR00143">
    <property type="entry name" value="CITRTSNTHASE"/>
</dbReference>
<evidence type="ECO:0000256" key="2">
    <source>
        <dbReference type="ARBA" id="ARBA00010566"/>
    </source>
</evidence>
<dbReference type="SUPFAM" id="SSF46955">
    <property type="entry name" value="Putative DNA-binding domain"/>
    <property type="match status" value="1"/>
</dbReference>
<dbReference type="EMBL" id="JAEQNA010000017">
    <property type="protein sequence ID" value="MBL0423429.1"/>
    <property type="molecule type" value="Genomic_DNA"/>
</dbReference>
<evidence type="ECO:0000256" key="4">
    <source>
        <dbReference type="ARBA" id="ARBA00022679"/>
    </source>
</evidence>
<comment type="caution">
    <text evidence="6">The sequence shown here is derived from an EMBL/GenBank/DDBJ whole genome shotgun (WGS) entry which is preliminary data.</text>
</comment>
<dbReference type="Gene3D" id="1.10.1660.10">
    <property type="match status" value="1"/>
</dbReference>
<dbReference type="PANTHER" id="PTHR11739:SF4">
    <property type="entry name" value="CITRATE SYNTHASE, PEROXISOMAL"/>
    <property type="match status" value="1"/>
</dbReference>
<evidence type="ECO:0000313" key="6">
    <source>
        <dbReference type="EMBL" id="MBL0423429.1"/>
    </source>
</evidence>
<comment type="similarity">
    <text evidence="2">Belongs to the citrate synthase family.</text>
</comment>
<evidence type="ECO:0000259" key="5">
    <source>
        <dbReference type="Pfam" id="PF12728"/>
    </source>
</evidence>
<dbReference type="Pfam" id="PF00285">
    <property type="entry name" value="Citrate_synt"/>
    <property type="match status" value="1"/>
</dbReference>
<dbReference type="GO" id="GO:0006099">
    <property type="term" value="P:tricarboxylic acid cycle"/>
    <property type="evidence" value="ECO:0007669"/>
    <property type="project" value="TreeGrafter"/>
</dbReference>
<feature type="domain" description="Helix-turn-helix" evidence="5">
    <location>
        <begin position="1"/>
        <end position="52"/>
    </location>
</feature>
<protein>
    <recommendedName>
        <fullName evidence="3">citrate synthase (unknown stereospecificity)</fullName>
        <ecNumber evidence="3">2.3.3.16</ecNumber>
    </recommendedName>
</protein>
<dbReference type="EC" id="2.3.3.16" evidence="3"/>
<keyword evidence="7" id="KW-1185">Reference proteome</keyword>
<sequence>MLDAKSAASLLGVKTQTLYAYVSRGLIRTAMRHGAQASLYHREDIEALRQNKRGTTPAADLVDRSVRWGGGGQVVQTAVTFIEPAGPRYRGKLAVDLAQSRRPFEDCVELLWTGALPLHSLVWQPPTPRSSFETLAASFGALASGCTTRQLLALVAQAYGACSGQNAENAIGAPALAGRQLIQAMAATLGLLGSPPQFRLAREPESVAATLIRSMGLRQTPEVVRMIDAALILSADHELAPSTYAARIAASAGGDIFACVVSALGTFEGPLTGFACDASEQLLRQSDSAKSYVGALKEFAERKAGVPGYNHPLYDDADPRAMLLLAMAQSVSPLPPRARLQLECIEAAMSKMKLAPSLAVGLVALSAALEMPAGAPGAVMAVGRTAGWIAHAFEQRLAGYLVRPRTKYVGVQE</sequence>
<dbReference type="RefSeq" id="WP_201686566.1">
    <property type="nucleotide sequence ID" value="NZ_JAEQNA010000017.1"/>
</dbReference>
<dbReference type="GO" id="GO:0005975">
    <property type="term" value="P:carbohydrate metabolic process"/>
    <property type="evidence" value="ECO:0007669"/>
    <property type="project" value="TreeGrafter"/>
</dbReference>
<accession>A0A936ZLD6</accession>
<dbReference type="Pfam" id="PF12728">
    <property type="entry name" value="HTH_17"/>
    <property type="match status" value="1"/>
</dbReference>
<dbReference type="AlphaFoldDB" id="A0A936ZLD6"/>
<gene>
    <name evidence="6" type="ORF">JI739_24060</name>
</gene>
<dbReference type="Gene3D" id="1.10.230.10">
    <property type="entry name" value="Cytochrome P450-Terp, domain 2"/>
    <property type="match status" value="1"/>
</dbReference>
<evidence type="ECO:0000313" key="7">
    <source>
        <dbReference type="Proteomes" id="UP000613011"/>
    </source>
</evidence>
<comment type="pathway">
    <text evidence="1">Carbohydrate metabolism; tricarboxylic acid cycle; isocitrate from oxaloacetate: step 1/2.</text>
</comment>
<organism evidence="6 7">
    <name type="scientific">Ramlibacter aurantiacus</name>
    <dbReference type="NCBI Taxonomy" id="2801330"/>
    <lineage>
        <taxon>Bacteria</taxon>
        <taxon>Pseudomonadati</taxon>
        <taxon>Pseudomonadota</taxon>
        <taxon>Betaproteobacteria</taxon>
        <taxon>Burkholderiales</taxon>
        <taxon>Comamonadaceae</taxon>
        <taxon>Ramlibacter</taxon>
    </lineage>
</organism>
<dbReference type="GO" id="GO:0036440">
    <property type="term" value="F:citrate synthase activity"/>
    <property type="evidence" value="ECO:0007669"/>
    <property type="project" value="UniProtKB-EC"/>
</dbReference>
<dbReference type="Proteomes" id="UP000613011">
    <property type="component" value="Unassembled WGS sequence"/>
</dbReference>
<dbReference type="InterPro" id="IPR036969">
    <property type="entry name" value="Citrate_synthase_sf"/>
</dbReference>
<dbReference type="InterPro" id="IPR016143">
    <property type="entry name" value="Citrate_synth-like_sm_a-sub"/>
</dbReference>
<dbReference type="InterPro" id="IPR009061">
    <property type="entry name" value="DNA-bd_dom_put_sf"/>
</dbReference>
<dbReference type="InterPro" id="IPR016142">
    <property type="entry name" value="Citrate_synth-like_lrg_a-sub"/>
</dbReference>
<reference evidence="6" key="1">
    <citation type="submission" date="2021-01" db="EMBL/GenBank/DDBJ databases">
        <title>Ramlibacter sp. strain AW1 16S ribosomal RNA gene Genome sequencing and assembly.</title>
        <authorList>
            <person name="Kang M."/>
        </authorList>
    </citation>
    <scope>NUCLEOTIDE SEQUENCE</scope>
    <source>
        <strain evidence="6">AW1</strain>
    </source>
</reference>
<dbReference type="PANTHER" id="PTHR11739">
    <property type="entry name" value="CITRATE SYNTHASE"/>
    <property type="match status" value="1"/>
</dbReference>
<evidence type="ECO:0000256" key="3">
    <source>
        <dbReference type="ARBA" id="ARBA00012972"/>
    </source>
</evidence>
<dbReference type="GO" id="GO:0005829">
    <property type="term" value="C:cytosol"/>
    <property type="evidence" value="ECO:0007669"/>
    <property type="project" value="TreeGrafter"/>
</dbReference>
<dbReference type="Gene3D" id="1.10.580.10">
    <property type="entry name" value="Citrate Synthase, domain 1"/>
    <property type="match status" value="1"/>
</dbReference>
<dbReference type="SUPFAM" id="SSF48256">
    <property type="entry name" value="Citrate synthase"/>
    <property type="match status" value="1"/>
</dbReference>
<keyword evidence="4" id="KW-0808">Transferase</keyword>
<dbReference type="InterPro" id="IPR002020">
    <property type="entry name" value="Citrate_synthase"/>
</dbReference>
<name>A0A936ZLD6_9BURK</name>
<proteinExistence type="inferred from homology"/>
<evidence type="ECO:0000256" key="1">
    <source>
        <dbReference type="ARBA" id="ARBA00004751"/>
    </source>
</evidence>
<dbReference type="InterPro" id="IPR041657">
    <property type="entry name" value="HTH_17"/>
</dbReference>